<dbReference type="Pfam" id="PF02452">
    <property type="entry name" value="PemK_toxin"/>
    <property type="match status" value="1"/>
</dbReference>
<comment type="caution">
    <text evidence="3">The sequence shown here is derived from an EMBL/GenBank/DDBJ whole genome shotgun (WGS) entry which is preliminary data.</text>
</comment>
<dbReference type="InterPro" id="IPR011067">
    <property type="entry name" value="Plasmid_toxin/cell-grow_inhib"/>
</dbReference>
<reference evidence="4" key="1">
    <citation type="journal article" date="2019" name="Int. J. Syst. Evol. Microbiol.">
        <title>The Global Catalogue of Microorganisms (GCM) 10K type strain sequencing project: providing services to taxonomists for standard genome sequencing and annotation.</title>
        <authorList>
            <consortium name="The Broad Institute Genomics Platform"/>
            <consortium name="The Broad Institute Genome Sequencing Center for Infectious Disease"/>
            <person name="Wu L."/>
            <person name="Ma J."/>
        </authorList>
    </citation>
    <scope>NUCLEOTIDE SEQUENCE [LARGE SCALE GENOMIC DNA]</scope>
    <source>
        <strain evidence="4">CCUG 54822</strain>
    </source>
</reference>
<evidence type="ECO:0000256" key="2">
    <source>
        <dbReference type="ARBA" id="ARBA00022649"/>
    </source>
</evidence>
<dbReference type="Proteomes" id="UP001597178">
    <property type="component" value="Unassembled WGS sequence"/>
</dbReference>
<comment type="similarity">
    <text evidence="1">Belongs to the PemK/MazF family.</text>
</comment>
<dbReference type="InterPro" id="IPR003477">
    <property type="entry name" value="PemK-like"/>
</dbReference>
<dbReference type="RefSeq" id="WP_382399232.1">
    <property type="nucleotide sequence ID" value="NZ_JBHTNH010000015.1"/>
</dbReference>
<dbReference type="EMBL" id="JBHTNH010000015">
    <property type="protein sequence ID" value="MFD1361555.1"/>
    <property type="molecule type" value="Genomic_DNA"/>
</dbReference>
<organism evidence="3 4">
    <name type="scientific">Lentibacillus salinarum</name>
    <dbReference type="NCBI Taxonomy" id="446820"/>
    <lineage>
        <taxon>Bacteria</taxon>
        <taxon>Bacillati</taxon>
        <taxon>Bacillota</taxon>
        <taxon>Bacilli</taxon>
        <taxon>Bacillales</taxon>
        <taxon>Bacillaceae</taxon>
        <taxon>Lentibacillus</taxon>
    </lineage>
</organism>
<sequence>MADVLFKETRQTKQRPVIIVGNELALDVDVIIAPVTSQQPRNQFDVVLEY</sequence>
<keyword evidence="4" id="KW-1185">Reference proteome</keyword>
<evidence type="ECO:0000313" key="3">
    <source>
        <dbReference type="EMBL" id="MFD1361555.1"/>
    </source>
</evidence>
<protein>
    <submittedName>
        <fullName evidence="3">Type II toxin-antitoxin system PemK/MazF family toxin</fullName>
    </submittedName>
</protein>
<accession>A0ABW3ZT36</accession>
<evidence type="ECO:0000313" key="4">
    <source>
        <dbReference type="Proteomes" id="UP001597178"/>
    </source>
</evidence>
<gene>
    <name evidence="3" type="ORF">ACFQ4A_07785</name>
</gene>
<dbReference type="Gene3D" id="2.30.30.110">
    <property type="match status" value="1"/>
</dbReference>
<proteinExistence type="inferred from homology"/>
<evidence type="ECO:0000256" key="1">
    <source>
        <dbReference type="ARBA" id="ARBA00007521"/>
    </source>
</evidence>
<keyword evidence="2" id="KW-1277">Toxin-antitoxin system</keyword>
<name>A0ABW3ZT36_9BACI</name>